<dbReference type="EMBL" id="JAJJMB010014886">
    <property type="protein sequence ID" value="KAI3857112.1"/>
    <property type="molecule type" value="Genomic_DNA"/>
</dbReference>
<name>A0AAD4S3I4_9MAGN</name>
<dbReference type="Proteomes" id="UP001202328">
    <property type="component" value="Unassembled WGS sequence"/>
</dbReference>
<organism evidence="1 2">
    <name type="scientific">Papaver atlanticum</name>
    <dbReference type="NCBI Taxonomy" id="357466"/>
    <lineage>
        <taxon>Eukaryota</taxon>
        <taxon>Viridiplantae</taxon>
        <taxon>Streptophyta</taxon>
        <taxon>Embryophyta</taxon>
        <taxon>Tracheophyta</taxon>
        <taxon>Spermatophyta</taxon>
        <taxon>Magnoliopsida</taxon>
        <taxon>Ranunculales</taxon>
        <taxon>Papaveraceae</taxon>
        <taxon>Papaveroideae</taxon>
        <taxon>Papaver</taxon>
    </lineage>
</organism>
<accession>A0AAD4S3I4</accession>
<protein>
    <submittedName>
        <fullName evidence="1">Uncharacterized protein</fullName>
    </submittedName>
</protein>
<comment type="caution">
    <text evidence="1">The sequence shown here is derived from an EMBL/GenBank/DDBJ whole genome shotgun (WGS) entry which is preliminary data.</text>
</comment>
<keyword evidence="2" id="KW-1185">Reference proteome</keyword>
<reference evidence="1" key="1">
    <citation type="submission" date="2022-04" db="EMBL/GenBank/DDBJ databases">
        <title>A functionally conserved STORR gene fusion in Papaver species that diverged 16.8 million years ago.</title>
        <authorList>
            <person name="Catania T."/>
        </authorList>
    </citation>
    <scope>NUCLEOTIDE SEQUENCE</scope>
    <source>
        <strain evidence="1">S-188037</strain>
    </source>
</reference>
<gene>
    <name evidence="1" type="ORF">MKW98_010526</name>
</gene>
<evidence type="ECO:0000313" key="1">
    <source>
        <dbReference type="EMBL" id="KAI3857112.1"/>
    </source>
</evidence>
<proteinExistence type="predicted"/>
<evidence type="ECO:0000313" key="2">
    <source>
        <dbReference type="Proteomes" id="UP001202328"/>
    </source>
</evidence>
<sequence>MTILLQNLHRSKIYTKALGLHFHFTFRFPFLSFSPLSNSNSQRRPSLPTTEVNVSGGCSGDYYSFFFQHSEKDLIRGAMSSMATTIFDRLLRSELVRKNQGGSHLFIVCCEELTARVKLEMLLYLTSGCVAVIELHQNEIKSASVWVSMLVTISKAYSRLDYASTTSEYLDHWRNISVNLNELDMGRQLCQHIRTGISLKTIYTAGVIMVSQTSRVVVIPSLFISLKGKNQRFGILSSLELRLEAYPIETHTCQRNRGTVNSQSLVKYRPGS</sequence>
<dbReference type="AlphaFoldDB" id="A0AAD4S3I4"/>